<proteinExistence type="inferred from homology"/>
<dbReference type="PANTHER" id="PTHR30250">
    <property type="entry name" value="PST FAMILY PREDICTED COLANIC ACID TRANSPORTER"/>
    <property type="match status" value="1"/>
</dbReference>
<evidence type="ECO:0000313" key="9">
    <source>
        <dbReference type="Proteomes" id="UP000535078"/>
    </source>
</evidence>
<feature type="transmembrane region" description="Helical" evidence="7">
    <location>
        <begin position="96"/>
        <end position="115"/>
    </location>
</feature>
<dbReference type="GO" id="GO:0005886">
    <property type="term" value="C:plasma membrane"/>
    <property type="evidence" value="ECO:0007669"/>
    <property type="project" value="UniProtKB-SubCell"/>
</dbReference>
<keyword evidence="9" id="KW-1185">Reference proteome</keyword>
<evidence type="ECO:0000256" key="4">
    <source>
        <dbReference type="ARBA" id="ARBA00022692"/>
    </source>
</evidence>
<comment type="similarity">
    <text evidence="2">Belongs to the polysaccharide synthase family.</text>
</comment>
<evidence type="ECO:0000256" key="5">
    <source>
        <dbReference type="ARBA" id="ARBA00022989"/>
    </source>
</evidence>
<comment type="subcellular location">
    <subcellularLocation>
        <location evidence="1">Cell membrane</location>
        <topology evidence="1">Multi-pass membrane protein</topology>
    </subcellularLocation>
</comment>
<evidence type="ECO:0000256" key="1">
    <source>
        <dbReference type="ARBA" id="ARBA00004651"/>
    </source>
</evidence>
<keyword evidence="4 7" id="KW-0812">Transmembrane</keyword>
<keyword evidence="3" id="KW-1003">Cell membrane</keyword>
<evidence type="ECO:0000313" key="8">
    <source>
        <dbReference type="EMBL" id="NJB90695.1"/>
    </source>
</evidence>
<comment type="caution">
    <text evidence="8">The sequence shown here is derived from an EMBL/GenBank/DDBJ whole genome shotgun (WGS) entry which is preliminary data.</text>
</comment>
<sequence length="493" mass="52930">MNADLPTRFDAGLRARSRSSIGWTVTRFLSDQIFSFVVFVILARLLAQADIGAFAVMAVTAEAFRIIATAGLVQTIARKKEITRAFLDTIYRSQQAFSFVSAILIMALAQPIAGWMDAPDIALPLAVMSLTLPISSFGATHMALRLREFGHRTTALRSVAGGLIGGTAAVVAAFAGLGLWSLVIQRLVTEIVGLVLSRASYDWKPGWQFDWAILRGNLMLNASLIYVQLAFLATVRVQEMAIGAGIGLAAVGIYRTAWRTVELIGRGAIQPFTQVAVQTLARVKDDPAELRRAYRWMISRASALSFPALVGFGALAPIAIPTVFGAKWAEAGELAQIFAFMALPFTLNFFASPSLSVLGAARSLISLSTTQLVLGVALTLAALPFGLFAVAVSYVGRAYLTLPMQIWLLRRASGIRPIDSLRAVGPPLVASSLMGVALAIAMRLLGDHFAGWQALLLLIAIGALFYGAALLAISGTWRNRLLSLSRQLRKSPI</sequence>
<dbReference type="InterPro" id="IPR050833">
    <property type="entry name" value="Poly_Biosynth_Transport"/>
</dbReference>
<dbReference type="PANTHER" id="PTHR30250:SF10">
    <property type="entry name" value="LIPOPOLYSACCHARIDE BIOSYNTHESIS PROTEIN WZXC"/>
    <property type="match status" value="1"/>
</dbReference>
<evidence type="ECO:0000256" key="7">
    <source>
        <dbReference type="SAM" id="Phobius"/>
    </source>
</evidence>
<gene>
    <name evidence="8" type="ORF">GGR90_002889</name>
</gene>
<evidence type="ECO:0000256" key="6">
    <source>
        <dbReference type="ARBA" id="ARBA00023136"/>
    </source>
</evidence>
<accession>A0A7X6B9C8</accession>
<dbReference type="CDD" id="cd13127">
    <property type="entry name" value="MATE_tuaB_like"/>
    <property type="match status" value="1"/>
</dbReference>
<dbReference type="EMBL" id="JAATIT010000003">
    <property type="protein sequence ID" value="NJB90695.1"/>
    <property type="molecule type" value="Genomic_DNA"/>
</dbReference>
<protein>
    <submittedName>
        <fullName evidence="8">O-antigen/teichoic acid export membrane protein</fullName>
    </submittedName>
</protein>
<reference evidence="8 9" key="1">
    <citation type="submission" date="2020-03" db="EMBL/GenBank/DDBJ databases">
        <title>Genomic Encyclopedia of Type Strains, Phase IV (KMG-IV): sequencing the most valuable type-strain genomes for metagenomic binning, comparative biology and taxonomic classification.</title>
        <authorList>
            <person name="Goeker M."/>
        </authorList>
    </citation>
    <scope>NUCLEOTIDE SEQUENCE [LARGE SCALE GENOMIC DNA]</scope>
    <source>
        <strain evidence="8 9">DSM 25229</strain>
    </source>
</reference>
<feature type="transmembrane region" description="Helical" evidence="7">
    <location>
        <begin position="301"/>
        <end position="324"/>
    </location>
</feature>
<keyword evidence="5 7" id="KW-1133">Transmembrane helix</keyword>
<feature type="transmembrane region" description="Helical" evidence="7">
    <location>
        <begin position="372"/>
        <end position="400"/>
    </location>
</feature>
<name>A0A7X6B9C8_9SPHN</name>
<keyword evidence="6 7" id="KW-0472">Membrane</keyword>
<feature type="transmembrane region" description="Helical" evidence="7">
    <location>
        <begin position="21"/>
        <end position="45"/>
    </location>
</feature>
<dbReference type="Proteomes" id="UP000535078">
    <property type="component" value="Unassembled WGS sequence"/>
</dbReference>
<feature type="transmembrane region" description="Helical" evidence="7">
    <location>
        <begin position="336"/>
        <end position="360"/>
    </location>
</feature>
<feature type="transmembrane region" description="Helical" evidence="7">
    <location>
        <begin position="51"/>
        <end position="76"/>
    </location>
</feature>
<feature type="transmembrane region" description="Helical" evidence="7">
    <location>
        <begin position="213"/>
        <end position="234"/>
    </location>
</feature>
<dbReference type="AlphaFoldDB" id="A0A7X6B9C8"/>
<feature type="transmembrane region" description="Helical" evidence="7">
    <location>
        <begin position="121"/>
        <end position="144"/>
    </location>
</feature>
<feature type="transmembrane region" description="Helical" evidence="7">
    <location>
        <begin position="156"/>
        <end position="177"/>
    </location>
</feature>
<organism evidence="8 9">
    <name type="scientific">Sphingopyxis italica</name>
    <dbReference type="NCBI Taxonomy" id="1129133"/>
    <lineage>
        <taxon>Bacteria</taxon>
        <taxon>Pseudomonadati</taxon>
        <taxon>Pseudomonadota</taxon>
        <taxon>Alphaproteobacteria</taxon>
        <taxon>Sphingomonadales</taxon>
        <taxon>Sphingomonadaceae</taxon>
        <taxon>Sphingopyxis</taxon>
    </lineage>
</organism>
<evidence type="ECO:0000256" key="2">
    <source>
        <dbReference type="ARBA" id="ARBA00007430"/>
    </source>
</evidence>
<dbReference type="RefSeq" id="WP_167922100.1">
    <property type="nucleotide sequence ID" value="NZ_JAATIT010000003.1"/>
</dbReference>
<evidence type="ECO:0000256" key="3">
    <source>
        <dbReference type="ARBA" id="ARBA00022475"/>
    </source>
</evidence>
<feature type="transmembrane region" description="Helical" evidence="7">
    <location>
        <begin position="454"/>
        <end position="477"/>
    </location>
</feature>
<dbReference type="Pfam" id="PF13440">
    <property type="entry name" value="Polysacc_synt_3"/>
    <property type="match status" value="1"/>
</dbReference>